<keyword evidence="7" id="KW-1185">Reference proteome</keyword>
<dbReference type="InterPro" id="IPR027417">
    <property type="entry name" value="P-loop_NTPase"/>
</dbReference>
<name>A0ABR0YG70_HUSHU</name>
<dbReference type="CDD" id="cd01852">
    <property type="entry name" value="AIG1"/>
    <property type="match status" value="1"/>
</dbReference>
<comment type="similarity">
    <text evidence="1">Belongs to the TRAFAC class TrmE-Era-EngA-EngB-Septin-like GTPase superfamily. AIG1/Toc34/Toc159-like paraseptin GTPase family. IAN subfamily.</text>
</comment>
<protein>
    <submittedName>
        <fullName evidence="6">GTPase IMAP family member 7-like</fullName>
    </submittedName>
</protein>
<evidence type="ECO:0000313" key="6">
    <source>
        <dbReference type="EMBL" id="KAK6471626.1"/>
    </source>
</evidence>
<dbReference type="Gene3D" id="3.40.50.300">
    <property type="entry name" value="P-loop containing nucleotide triphosphate hydrolases"/>
    <property type="match status" value="1"/>
</dbReference>
<gene>
    <name evidence="6" type="ORF">HHUSO_G29570</name>
</gene>
<dbReference type="PROSITE" id="PS51720">
    <property type="entry name" value="G_AIG1"/>
    <property type="match status" value="1"/>
</dbReference>
<accession>A0ABR0YG70</accession>
<dbReference type="EMBL" id="JAHFZB010000031">
    <property type="protein sequence ID" value="KAK6471626.1"/>
    <property type="molecule type" value="Genomic_DNA"/>
</dbReference>
<dbReference type="Proteomes" id="UP001369086">
    <property type="component" value="Unassembled WGS sequence"/>
</dbReference>
<organism evidence="6 7">
    <name type="scientific">Huso huso</name>
    <name type="common">Beluga</name>
    <name type="synonym">Acipenser huso</name>
    <dbReference type="NCBI Taxonomy" id="61971"/>
    <lineage>
        <taxon>Eukaryota</taxon>
        <taxon>Metazoa</taxon>
        <taxon>Chordata</taxon>
        <taxon>Craniata</taxon>
        <taxon>Vertebrata</taxon>
        <taxon>Euteleostomi</taxon>
        <taxon>Actinopterygii</taxon>
        <taxon>Chondrostei</taxon>
        <taxon>Acipenseriformes</taxon>
        <taxon>Acipenseridae</taxon>
        <taxon>Huso</taxon>
    </lineage>
</organism>
<feature type="chain" id="PRO_5047010462" evidence="4">
    <location>
        <begin position="20"/>
        <end position="338"/>
    </location>
</feature>
<reference evidence="6 7" key="1">
    <citation type="submission" date="2021-05" db="EMBL/GenBank/DDBJ databases">
        <authorList>
            <person name="Zahm M."/>
            <person name="Klopp C."/>
            <person name="Cabau C."/>
            <person name="Kuhl H."/>
            <person name="Suciu R."/>
            <person name="Ciorpac M."/>
            <person name="Holostenco D."/>
            <person name="Gessner J."/>
            <person name="Wuertz S."/>
            <person name="Hohne C."/>
            <person name="Stock M."/>
            <person name="Gislard M."/>
            <person name="Lluch J."/>
            <person name="Milhes M."/>
            <person name="Lampietro C."/>
            <person name="Lopez Roques C."/>
            <person name="Donnadieu C."/>
            <person name="Du K."/>
            <person name="Schartl M."/>
            <person name="Guiguen Y."/>
        </authorList>
    </citation>
    <scope>NUCLEOTIDE SEQUENCE [LARGE SCALE GENOMIC DNA]</scope>
    <source>
        <strain evidence="6">Hh-F2</strain>
        <tissue evidence="6">Blood</tissue>
    </source>
</reference>
<dbReference type="SUPFAM" id="SSF52540">
    <property type="entry name" value="P-loop containing nucleoside triphosphate hydrolases"/>
    <property type="match status" value="1"/>
</dbReference>
<evidence type="ECO:0000259" key="5">
    <source>
        <dbReference type="PROSITE" id="PS51720"/>
    </source>
</evidence>
<keyword evidence="2" id="KW-0547">Nucleotide-binding</keyword>
<comment type="caution">
    <text evidence="6">The sequence shown here is derived from an EMBL/GenBank/DDBJ whole genome shotgun (WGS) entry which is preliminary data.</text>
</comment>
<feature type="domain" description="AIG1-type G" evidence="5">
    <location>
        <begin position="50"/>
        <end position="251"/>
    </location>
</feature>
<feature type="signal peptide" evidence="4">
    <location>
        <begin position="1"/>
        <end position="19"/>
    </location>
</feature>
<dbReference type="Pfam" id="PF04548">
    <property type="entry name" value="AIG1"/>
    <property type="match status" value="1"/>
</dbReference>
<proteinExistence type="inferred from homology"/>
<dbReference type="InterPro" id="IPR006703">
    <property type="entry name" value="G_AIG1"/>
</dbReference>
<evidence type="ECO:0000256" key="4">
    <source>
        <dbReference type="SAM" id="SignalP"/>
    </source>
</evidence>
<keyword evidence="4" id="KW-0732">Signal</keyword>
<keyword evidence="3" id="KW-0342">GTP-binding</keyword>
<sequence>MFLFPLILFFPVCCRVTTGTVTVYGSSIVFQTHPHNLFSLFFSVSGGNADSELRIILIGKTGNGKSASGNTILGSKQFISNASSASITKECVKIKGEVDGRSVAVVDTPGLFDTELSNEKSLREIVKCICMSSPGPHAFLIVLQVGRFTKEERDTVDLIMKTFGEGAEKYTMVLFTRGDDLEDNETIEEYIKRGDPHCKKIVEKCGGRCHSFNNKKMTDRSQVTELLGKIDKMVSNNSGSCYTTEMYKKAEEAIEEEKKRIMKNDPSCSVGDARKKAEGSNQFIKTLTIAGAGTGALIGAIGGPIGAAAGALIGAAVGAAAGAVTELVAVVNDNCSIQ</sequence>
<evidence type="ECO:0000256" key="2">
    <source>
        <dbReference type="ARBA" id="ARBA00022741"/>
    </source>
</evidence>
<dbReference type="PANTHER" id="PTHR10903">
    <property type="entry name" value="GTPASE, IMAP FAMILY MEMBER-RELATED"/>
    <property type="match status" value="1"/>
</dbReference>
<dbReference type="InterPro" id="IPR045058">
    <property type="entry name" value="GIMA/IAN/Toc"/>
</dbReference>
<evidence type="ECO:0000313" key="7">
    <source>
        <dbReference type="Proteomes" id="UP001369086"/>
    </source>
</evidence>
<evidence type="ECO:0000256" key="3">
    <source>
        <dbReference type="ARBA" id="ARBA00023134"/>
    </source>
</evidence>
<evidence type="ECO:0000256" key="1">
    <source>
        <dbReference type="ARBA" id="ARBA00008535"/>
    </source>
</evidence>
<dbReference type="PANTHER" id="PTHR10903:SF186">
    <property type="entry name" value="GTPASE IMAP FAMILY MEMBER 4-LIKE-RELATED"/>
    <property type="match status" value="1"/>
</dbReference>